<comment type="function">
    <text evidence="8">May be involved in cell division.</text>
</comment>
<organism evidence="10 11">
    <name type="scientific">Pseudoalteromonas qingdaonensis</name>
    <dbReference type="NCBI Taxonomy" id="3131913"/>
    <lineage>
        <taxon>Bacteria</taxon>
        <taxon>Pseudomonadati</taxon>
        <taxon>Pseudomonadota</taxon>
        <taxon>Gammaproteobacteria</taxon>
        <taxon>Alteromonadales</taxon>
        <taxon>Pseudoalteromonadaceae</taxon>
        <taxon>Pseudoalteromonas</taxon>
    </lineage>
</organism>
<keyword evidence="7 10" id="KW-0449">Lipoprotein</keyword>
<dbReference type="SMART" id="SM00028">
    <property type="entry name" value="TPR"/>
    <property type="match status" value="4"/>
</dbReference>
<dbReference type="Gene3D" id="1.25.40.10">
    <property type="entry name" value="Tetratricopeptide repeat domain"/>
    <property type="match status" value="1"/>
</dbReference>
<comment type="subunit">
    <text evidence="8">Homodimer.</text>
</comment>
<evidence type="ECO:0000256" key="5">
    <source>
        <dbReference type="ARBA" id="ARBA00023136"/>
    </source>
</evidence>
<evidence type="ECO:0000313" key="10">
    <source>
        <dbReference type="EMBL" id="MEM0516024.1"/>
    </source>
</evidence>
<gene>
    <name evidence="10" type="primary">nlpI</name>
    <name evidence="10" type="ORF">WCN91_11460</name>
</gene>
<dbReference type="PROSITE" id="PS50005">
    <property type="entry name" value="TPR"/>
    <property type="match status" value="1"/>
</dbReference>
<evidence type="ECO:0000256" key="2">
    <source>
        <dbReference type="ARBA" id="ARBA00022729"/>
    </source>
</evidence>
<evidence type="ECO:0000256" key="9">
    <source>
        <dbReference type="PROSITE-ProRule" id="PRU00339"/>
    </source>
</evidence>
<dbReference type="RefSeq" id="WP_342679180.1">
    <property type="nucleotide sequence ID" value="NZ_JBCGCU010000012.1"/>
</dbReference>
<keyword evidence="6" id="KW-0564">Palmitate</keyword>
<reference evidence="10 11" key="1">
    <citation type="submission" date="2024-03" db="EMBL/GenBank/DDBJ databases">
        <title>Pseudoalteromonas qingdaonensis sp. nov., isolated from the intestines of marine benthic organisms.</title>
        <authorList>
            <person name="Lin X."/>
            <person name="Fang S."/>
            <person name="Hu X."/>
        </authorList>
    </citation>
    <scope>NUCLEOTIDE SEQUENCE [LARGE SCALE GENOMIC DNA]</scope>
    <source>
        <strain evidence="10 11">YIC-827</strain>
    </source>
</reference>
<accession>A0ABU9MXN6</accession>
<dbReference type="InterPro" id="IPR019734">
    <property type="entry name" value="TPR_rpt"/>
</dbReference>
<evidence type="ECO:0000256" key="4">
    <source>
        <dbReference type="ARBA" id="ARBA00022803"/>
    </source>
</evidence>
<comment type="subcellular location">
    <subcellularLocation>
        <location evidence="8">Cell membrane</location>
    </subcellularLocation>
</comment>
<proteinExistence type="predicted"/>
<dbReference type="InterPro" id="IPR050498">
    <property type="entry name" value="Ycf3"/>
</dbReference>
<dbReference type="SUPFAM" id="SSF48452">
    <property type="entry name" value="TPR-like"/>
    <property type="match status" value="1"/>
</dbReference>
<sequence>MRKTLSLTIAGVITLLLTGCQSVPDSPQYVVTVPFAAPLPSDYRSEVAVARYSELIEQAELPSDQQALLYYDRGKLFDSLGLSTLARIDFSRAVNLKPDLAEVYNFLGIHHTLMQQYGKAYEMFDSVLELNSEHEYAYLNRGIALYYGERPGLASDDLQSFLRFAPDDPYRVLWVYLAERNEDPLKAKASLSDMAQALDPQNWAYQLVAFYQGKITEKALLGTLAEGVESHQEYAERLCEAYFYIAKSHQAKGENTLASDYFKLALSTNVYEFVEYKYARLELDIMAGEGAH</sequence>
<evidence type="ECO:0000256" key="3">
    <source>
        <dbReference type="ARBA" id="ARBA00022737"/>
    </source>
</evidence>
<dbReference type="InterPro" id="IPR011990">
    <property type="entry name" value="TPR-like_helical_dom_sf"/>
</dbReference>
<keyword evidence="2" id="KW-0732">Signal</keyword>
<dbReference type="Proteomes" id="UP001447008">
    <property type="component" value="Unassembled WGS sequence"/>
</dbReference>
<dbReference type="PIRSF" id="PIRSF004654">
    <property type="entry name" value="NlpI"/>
    <property type="match status" value="1"/>
</dbReference>
<dbReference type="PANTHER" id="PTHR44858:SF1">
    <property type="entry name" value="UDP-N-ACETYLGLUCOSAMINE--PEPTIDE N-ACETYLGLUCOSAMINYLTRANSFERASE SPINDLY-RELATED"/>
    <property type="match status" value="1"/>
</dbReference>
<protein>
    <recommendedName>
        <fullName evidence="8">Lipoprotein NlpI</fullName>
    </recommendedName>
</protein>
<evidence type="ECO:0000313" key="11">
    <source>
        <dbReference type="Proteomes" id="UP001447008"/>
    </source>
</evidence>
<keyword evidence="4 9" id="KW-0802">TPR repeat</keyword>
<comment type="caution">
    <text evidence="10">The sequence shown here is derived from an EMBL/GenBank/DDBJ whole genome shotgun (WGS) entry which is preliminary data.</text>
</comment>
<dbReference type="NCBIfam" id="NF008391">
    <property type="entry name" value="PRK11189.1"/>
    <property type="match status" value="1"/>
</dbReference>
<name>A0ABU9MXN6_9GAMM</name>
<dbReference type="EMBL" id="JBCGCU010000012">
    <property type="protein sequence ID" value="MEM0516024.1"/>
    <property type="molecule type" value="Genomic_DNA"/>
</dbReference>
<evidence type="ECO:0000256" key="1">
    <source>
        <dbReference type="ARBA" id="ARBA00022475"/>
    </source>
</evidence>
<keyword evidence="5 8" id="KW-0472">Membrane</keyword>
<feature type="repeat" description="TPR" evidence="9">
    <location>
        <begin position="101"/>
        <end position="134"/>
    </location>
</feature>
<dbReference type="PANTHER" id="PTHR44858">
    <property type="entry name" value="TETRATRICOPEPTIDE REPEAT PROTEIN 6"/>
    <property type="match status" value="1"/>
</dbReference>
<evidence type="ECO:0000256" key="6">
    <source>
        <dbReference type="ARBA" id="ARBA00023139"/>
    </source>
</evidence>
<keyword evidence="3" id="KW-0677">Repeat</keyword>
<dbReference type="PROSITE" id="PS51257">
    <property type="entry name" value="PROKAR_LIPOPROTEIN"/>
    <property type="match status" value="1"/>
</dbReference>
<evidence type="ECO:0000256" key="7">
    <source>
        <dbReference type="ARBA" id="ARBA00023288"/>
    </source>
</evidence>
<dbReference type="InterPro" id="IPR023605">
    <property type="entry name" value="Lipoprotein_NlpI"/>
</dbReference>
<keyword evidence="1 8" id="KW-1003">Cell membrane</keyword>
<evidence type="ECO:0000256" key="8">
    <source>
        <dbReference type="PIRNR" id="PIRNR004654"/>
    </source>
</evidence>
<keyword evidence="11" id="KW-1185">Reference proteome</keyword>